<feature type="compositionally biased region" description="Polar residues" evidence="1">
    <location>
        <begin position="387"/>
        <end position="400"/>
    </location>
</feature>
<dbReference type="Proteomes" id="UP000324800">
    <property type="component" value="Unassembled WGS sequence"/>
</dbReference>
<evidence type="ECO:0000256" key="1">
    <source>
        <dbReference type="SAM" id="MobiDB-lite"/>
    </source>
</evidence>
<feature type="region of interest" description="Disordered" evidence="1">
    <location>
        <begin position="376"/>
        <end position="404"/>
    </location>
</feature>
<evidence type="ECO:0000313" key="2">
    <source>
        <dbReference type="EMBL" id="KAA6380700.1"/>
    </source>
</evidence>
<dbReference type="AlphaFoldDB" id="A0A5J4VDR7"/>
<name>A0A5J4VDR7_9EUKA</name>
<accession>A0A5J4VDR7</accession>
<reference evidence="2 3" key="1">
    <citation type="submission" date="2019-03" db="EMBL/GenBank/DDBJ databases">
        <title>Single cell metagenomics reveals metabolic interactions within the superorganism composed of flagellate Streblomastix strix and complex community of Bacteroidetes bacteria on its surface.</title>
        <authorList>
            <person name="Treitli S.C."/>
            <person name="Kolisko M."/>
            <person name="Husnik F."/>
            <person name="Keeling P."/>
            <person name="Hampl V."/>
        </authorList>
    </citation>
    <scope>NUCLEOTIDE SEQUENCE [LARGE SCALE GENOMIC DNA]</scope>
    <source>
        <strain evidence="2">ST1C</strain>
    </source>
</reference>
<organism evidence="2 3">
    <name type="scientific">Streblomastix strix</name>
    <dbReference type="NCBI Taxonomy" id="222440"/>
    <lineage>
        <taxon>Eukaryota</taxon>
        <taxon>Metamonada</taxon>
        <taxon>Preaxostyla</taxon>
        <taxon>Oxymonadida</taxon>
        <taxon>Streblomastigidae</taxon>
        <taxon>Streblomastix</taxon>
    </lineage>
</organism>
<dbReference type="EMBL" id="SNRW01007755">
    <property type="protein sequence ID" value="KAA6380700.1"/>
    <property type="molecule type" value="Genomic_DNA"/>
</dbReference>
<gene>
    <name evidence="2" type="ORF">EZS28_023774</name>
</gene>
<protein>
    <submittedName>
        <fullName evidence="2">Uncharacterized protein</fullName>
    </submittedName>
</protein>
<evidence type="ECO:0000313" key="3">
    <source>
        <dbReference type="Proteomes" id="UP000324800"/>
    </source>
</evidence>
<proteinExistence type="predicted"/>
<feature type="region of interest" description="Disordered" evidence="1">
    <location>
        <begin position="539"/>
        <end position="563"/>
    </location>
</feature>
<comment type="caution">
    <text evidence="2">The sequence shown here is derived from an EMBL/GenBank/DDBJ whole genome shotgun (WGS) entry which is preliminary data.</text>
</comment>
<sequence>MKRSTSPIHVSYPDLIWTEHIIQIKSYYVKDCPVSVGDKDNNWLPLSLFISPLYLDSIVVPIWSKHEQTSDLWGGQFQKMSKNSIKLEPSEPGLFENFDPPKFTTKTPVTTINEQLEMGDEIGKFLQSELQPTLKDIERQLTIRQAVSERTQALMAKVLQAMIGVQASQIDFWATNILDEQNSKARRYEIQCPSLLRITLVPVPDEILDSKCSPIDKILQIEHALALFNLKIGERILAHLCEQLQEQLAIDVLCQMIHNLREAKRAHFAKALNENGANANYFNLAANSINSHQDSQAGSYMLGEQIIARSDTANKDVIGIINKPFGILQRSQAGVKTKRYHQLTPQAIRKQIMRPMLHQKENLVLEQNQETQITIVNNDMPPPNSGPRGQSQPEQGSTGPCTPRNAARLQAMIFPPASNAEQEIPEISNMMTKETIKDHMHKWMLKGFDLIPVGKDDEGQYGPGFDPGVPYATDWRKAKQLGQTPTIDDVRAFWRENNFDLRVACVRREYVLKDDSETLQPAKIIRQEFRNQLGRYRNRSLSSCNKKQRYNSSERRSESRDRS</sequence>
<feature type="compositionally biased region" description="Basic and acidic residues" evidence="1">
    <location>
        <begin position="552"/>
        <end position="563"/>
    </location>
</feature>